<dbReference type="InterPro" id="IPR012910">
    <property type="entry name" value="Plug_dom"/>
</dbReference>
<comment type="subcellular location">
    <subcellularLocation>
        <location evidence="1 8">Cell outer membrane</location>
        <topology evidence="1 8">Multi-pass membrane protein</topology>
    </subcellularLocation>
</comment>
<dbReference type="InParanoid" id="A0A2G4YS51"/>
<accession>A0A2G4YS51</accession>
<dbReference type="AlphaFoldDB" id="A0A2G4YS51"/>
<evidence type="ECO:0000256" key="3">
    <source>
        <dbReference type="ARBA" id="ARBA00022452"/>
    </source>
</evidence>
<keyword evidence="4 8" id="KW-0812">Transmembrane</keyword>
<dbReference type="InterPro" id="IPR000531">
    <property type="entry name" value="Beta-barrel_TonB"/>
</dbReference>
<keyword evidence="3 8" id="KW-1134">Transmembrane beta strand</keyword>
<dbReference type="InterPro" id="IPR039426">
    <property type="entry name" value="TonB-dep_rcpt-like"/>
</dbReference>
<organism evidence="13 14">
    <name type="scientific">Paremcibacter congregatus</name>
    <dbReference type="NCBI Taxonomy" id="2043170"/>
    <lineage>
        <taxon>Bacteria</taxon>
        <taxon>Pseudomonadati</taxon>
        <taxon>Pseudomonadota</taxon>
        <taxon>Alphaproteobacteria</taxon>
        <taxon>Emcibacterales</taxon>
        <taxon>Emcibacteraceae</taxon>
        <taxon>Paremcibacter</taxon>
    </lineage>
</organism>
<keyword evidence="13" id="KW-0675">Receptor</keyword>
<dbReference type="InterPro" id="IPR037066">
    <property type="entry name" value="Plug_dom_sf"/>
</dbReference>
<keyword evidence="7 8" id="KW-0998">Cell outer membrane</keyword>
<evidence type="ECO:0000256" key="5">
    <source>
        <dbReference type="ARBA" id="ARBA00023077"/>
    </source>
</evidence>
<evidence type="ECO:0000256" key="1">
    <source>
        <dbReference type="ARBA" id="ARBA00004571"/>
    </source>
</evidence>
<feature type="domain" description="TonB-dependent receptor-like beta-barrel" evidence="11">
    <location>
        <begin position="416"/>
        <end position="863"/>
    </location>
</feature>
<dbReference type="NCBIfam" id="TIGR01782">
    <property type="entry name" value="TonB-Xanth-Caul"/>
    <property type="match status" value="1"/>
</dbReference>
<dbReference type="InterPro" id="IPR010104">
    <property type="entry name" value="TonB_rcpt_bac"/>
</dbReference>
<evidence type="ECO:0000256" key="8">
    <source>
        <dbReference type="PROSITE-ProRule" id="PRU01360"/>
    </source>
</evidence>
<dbReference type="InterPro" id="IPR036942">
    <property type="entry name" value="Beta-barrel_TonB_sf"/>
</dbReference>
<evidence type="ECO:0000256" key="10">
    <source>
        <dbReference type="SAM" id="SignalP"/>
    </source>
</evidence>
<keyword evidence="2 8" id="KW-0813">Transport</keyword>
<keyword evidence="5 9" id="KW-0798">TonB box</keyword>
<evidence type="ECO:0000259" key="12">
    <source>
        <dbReference type="Pfam" id="PF07715"/>
    </source>
</evidence>
<dbReference type="EMBL" id="PDEM01000018">
    <property type="protein sequence ID" value="PHZ85097.1"/>
    <property type="molecule type" value="Genomic_DNA"/>
</dbReference>
<dbReference type="OrthoDB" id="5476657at2"/>
<dbReference type="Gene3D" id="2.170.130.10">
    <property type="entry name" value="TonB-dependent receptor, plug domain"/>
    <property type="match status" value="1"/>
</dbReference>
<protein>
    <submittedName>
        <fullName evidence="13">TonB-dependent receptor</fullName>
    </submittedName>
</protein>
<keyword evidence="14" id="KW-1185">Reference proteome</keyword>
<dbReference type="PROSITE" id="PS52016">
    <property type="entry name" value="TONB_DEPENDENT_REC_3"/>
    <property type="match status" value="1"/>
</dbReference>
<evidence type="ECO:0000313" key="14">
    <source>
        <dbReference type="Proteomes" id="UP000229730"/>
    </source>
</evidence>
<dbReference type="SUPFAM" id="SSF56935">
    <property type="entry name" value="Porins"/>
    <property type="match status" value="1"/>
</dbReference>
<feature type="signal peptide" evidence="10">
    <location>
        <begin position="1"/>
        <end position="28"/>
    </location>
</feature>
<dbReference type="PANTHER" id="PTHR40980">
    <property type="entry name" value="PLUG DOMAIN-CONTAINING PROTEIN"/>
    <property type="match status" value="1"/>
</dbReference>
<feature type="chain" id="PRO_5013619766" evidence="10">
    <location>
        <begin position="29"/>
        <end position="896"/>
    </location>
</feature>
<evidence type="ECO:0000256" key="7">
    <source>
        <dbReference type="ARBA" id="ARBA00023237"/>
    </source>
</evidence>
<dbReference type="Proteomes" id="UP000229730">
    <property type="component" value="Unassembled WGS sequence"/>
</dbReference>
<dbReference type="Gene3D" id="2.40.170.20">
    <property type="entry name" value="TonB-dependent receptor, beta-barrel domain"/>
    <property type="match status" value="1"/>
</dbReference>
<evidence type="ECO:0000313" key="13">
    <source>
        <dbReference type="EMBL" id="PHZ85097.1"/>
    </source>
</evidence>
<dbReference type="PANTHER" id="PTHR40980:SF3">
    <property type="entry name" value="TONB-DEPENDENT RECEPTOR-LIKE BETA-BARREL DOMAIN-CONTAINING PROTEIN"/>
    <property type="match status" value="1"/>
</dbReference>
<sequence length="896" mass="97796">MNNIKLNFKHILLASSALLALTVSQAYAADETDKKTTSDDDAMVLEEIIVTGIRGSQMRALQTKRNSDTIVDAIAAEDVGKFPDQNISEALQRIPGITIDRNGGEGRTITVRGLGPATNAVLLNGRVLATENDGREFSFDILPAELINAVDVYKTPNAKLVEGGIGSTVNMKTARPLDFDGFTGAISAKGIYDTSREKVSPQFSGLLSDTFVDGKFGILGSFSYVKRDLRTERVYTDGVEANLNLDFDNDGTNELEGVSMPTFAEYDINETDRERISGTLALQWQVSEDLLVTIDGLYSKLDVNDNTHTLFFYGGPGEVTNATVDENNTVTHAQGQFQTRIASIIRPRLAKTYQAGFNAEWSPSSNLNTVFDAAYSKSTDNTGGNQAWFDTDLHAPGSDPSQVMFDISPNGLPTFSNFGDLSDTSNATFGWFTWEGRSVSDETFQATFDGDYQFDDAGILNSIAGGVNYAFREKGRVVSKTPGNIQCLWCGVPFPQELFSTVDASGFLGGDSGEFNTSFPSFDISDMQAWMESDAGINATVDPDATRAALATNGNGVGVVELPGDGGVVREKNYGAYIQANFSGDFGEKSWSGNLGLRYTKTDVLSSGVGQEILEILSPPNSDRVVVLSDPIPIQETGSYNVWLPSANVKIDMAEDIVFRAAVAKTLTRATLTDLMLFRNINARERERNINSGNPSLKPLTAWNYDAALTWYIDDVSYVSGAVFHKDLRNNIARKTTVVTILGEEFFSNRPENEGEGSLTGFELQAQYTFSGLPAPFDGLGMSANFTSVYNGDDNSKTYNVVGFYEKGPLQARIAYNFRDGYTLTEAGKRGQPEMIRAYGQWDASASYDVTNDIAVFVEAINITNARTLWFSSFENRVIEYADNGSRYSIGARMRF</sequence>
<gene>
    <name evidence="13" type="ORF">CRD36_08630</name>
</gene>
<proteinExistence type="inferred from homology"/>
<evidence type="ECO:0000259" key="11">
    <source>
        <dbReference type="Pfam" id="PF00593"/>
    </source>
</evidence>
<evidence type="ECO:0000256" key="9">
    <source>
        <dbReference type="RuleBase" id="RU003357"/>
    </source>
</evidence>
<comment type="similarity">
    <text evidence="8 9">Belongs to the TonB-dependent receptor family.</text>
</comment>
<dbReference type="Pfam" id="PF00593">
    <property type="entry name" value="TonB_dep_Rec_b-barrel"/>
    <property type="match status" value="1"/>
</dbReference>
<feature type="domain" description="TonB-dependent receptor plug" evidence="12">
    <location>
        <begin position="64"/>
        <end position="161"/>
    </location>
</feature>
<dbReference type="GO" id="GO:0009279">
    <property type="term" value="C:cell outer membrane"/>
    <property type="evidence" value="ECO:0007669"/>
    <property type="project" value="UniProtKB-SubCell"/>
</dbReference>
<keyword evidence="10" id="KW-0732">Signal</keyword>
<comment type="caution">
    <text evidence="13">The sequence shown here is derived from an EMBL/GenBank/DDBJ whole genome shotgun (WGS) entry which is preliminary data.</text>
</comment>
<dbReference type="CDD" id="cd01347">
    <property type="entry name" value="ligand_gated_channel"/>
    <property type="match status" value="1"/>
</dbReference>
<keyword evidence="6 8" id="KW-0472">Membrane</keyword>
<reference evidence="13 14" key="1">
    <citation type="submission" date="2017-10" db="EMBL/GenBank/DDBJ databases">
        <title>Frigbacter circumglobatus gen. nov. sp. nov., isolated from sediment cultured in situ.</title>
        <authorList>
            <person name="Zhao Z."/>
        </authorList>
    </citation>
    <scope>NUCLEOTIDE SEQUENCE [LARGE SCALE GENOMIC DNA]</scope>
    <source>
        <strain evidence="13 14">ZYL</strain>
    </source>
</reference>
<evidence type="ECO:0000256" key="2">
    <source>
        <dbReference type="ARBA" id="ARBA00022448"/>
    </source>
</evidence>
<dbReference type="RefSeq" id="WP_099472362.1">
    <property type="nucleotide sequence ID" value="NZ_CP041025.1"/>
</dbReference>
<evidence type="ECO:0000256" key="6">
    <source>
        <dbReference type="ARBA" id="ARBA00023136"/>
    </source>
</evidence>
<dbReference type="Pfam" id="PF07715">
    <property type="entry name" value="Plug"/>
    <property type="match status" value="1"/>
</dbReference>
<name>A0A2G4YS51_9PROT</name>
<evidence type="ECO:0000256" key="4">
    <source>
        <dbReference type="ARBA" id="ARBA00022692"/>
    </source>
</evidence>